<keyword evidence="3" id="KW-1003">Cell membrane</keyword>
<dbReference type="InterPro" id="IPR024989">
    <property type="entry name" value="MFS_assoc_dom"/>
</dbReference>
<comment type="caution">
    <text evidence="10">The sequence shown here is derived from an EMBL/GenBank/DDBJ whole genome shotgun (WGS) entry which is preliminary data.</text>
</comment>
<dbReference type="PANTHER" id="PTHR23522:SF10">
    <property type="entry name" value="3-PHENYLPROPIONIC ACID TRANSPORTER-RELATED"/>
    <property type="match status" value="1"/>
</dbReference>
<dbReference type="RefSeq" id="WP_102991776.1">
    <property type="nucleotide sequence ID" value="NZ_FXTU01000001.1"/>
</dbReference>
<feature type="transmembrane region" description="Helical" evidence="8">
    <location>
        <begin position="354"/>
        <end position="373"/>
    </location>
</feature>
<feature type="transmembrane region" description="Helical" evidence="8">
    <location>
        <begin position="261"/>
        <end position="281"/>
    </location>
</feature>
<gene>
    <name evidence="10" type="ORF">SAMN06265361_101406</name>
</gene>
<dbReference type="InterPro" id="IPR026032">
    <property type="entry name" value="HcaT-like"/>
</dbReference>
<feature type="transmembrane region" description="Helical" evidence="8">
    <location>
        <begin position="39"/>
        <end position="58"/>
    </location>
</feature>
<feature type="transmembrane region" description="Helical" evidence="8">
    <location>
        <begin position="328"/>
        <end position="348"/>
    </location>
</feature>
<comment type="subcellular location">
    <subcellularLocation>
        <location evidence="1">Cell inner membrane</location>
        <topology evidence="1">Multi-pass membrane protein</topology>
    </subcellularLocation>
</comment>
<name>A0AA46AD87_9BACL</name>
<keyword evidence="7 8" id="KW-0472">Membrane</keyword>
<feature type="transmembrane region" description="Helical" evidence="8">
    <location>
        <begin position="94"/>
        <end position="111"/>
    </location>
</feature>
<accession>A0AA46AD87</accession>
<reference evidence="10" key="1">
    <citation type="submission" date="2017-05" db="EMBL/GenBank/DDBJ databases">
        <authorList>
            <person name="Varghese N."/>
            <person name="Submissions S."/>
        </authorList>
    </citation>
    <scope>NUCLEOTIDE SEQUENCE</scope>
    <source>
        <strain evidence="10">DSM 45262</strain>
    </source>
</reference>
<dbReference type="Gene3D" id="1.20.1250.20">
    <property type="entry name" value="MFS general substrate transporter like domains"/>
    <property type="match status" value="2"/>
</dbReference>
<feature type="transmembrane region" description="Helical" evidence="8">
    <location>
        <begin position="70"/>
        <end position="88"/>
    </location>
</feature>
<keyword evidence="5 8" id="KW-0812">Transmembrane</keyword>
<evidence type="ECO:0000256" key="5">
    <source>
        <dbReference type="ARBA" id="ARBA00022692"/>
    </source>
</evidence>
<keyword evidence="2" id="KW-0813">Transport</keyword>
<evidence type="ECO:0000256" key="7">
    <source>
        <dbReference type="ARBA" id="ARBA00023136"/>
    </source>
</evidence>
<evidence type="ECO:0000256" key="1">
    <source>
        <dbReference type="ARBA" id="ARBA00004429"/>
    </source>
</evidence>
<dbReference type="GO" id="GO:0005886">
    <property type="term" value="C:plasma membrane"/>
    <property type="evidence" value="ECO:0007669"/>
    <property type="project" value="UniProtKB-SubCell"/>
</dbReference>
<dbReference type="EMBL" id="FXTU01000001">
    <property type="protein sequence ID" value="SMP03112.1"/>
    <property type="molecule type" value="Genomic_DNA"/>
</dbReference>
<feature type="transmembrane region" description="Helical" evidence="8">
    <location>
        <begin position="287"/>
        <end position="308"/>
    </location>
</feature>
<feature type="transmembrane region" description="Helical" evidence="8">
    <location>
        <begin position="238"/>
        <end position="254"/>
    </location>
</feature>
<sequence length="389" mass="43027">MNKQAGMSVQFYLFFFTWGVFIPYWTAWLKTKGFSIEEAGWFVSLSLIVRSASTLYGYPALCRVAPLSQLARWLPFLSAVILLGFIPFQGFVPILVLTVLFAWTYPVLLPMNETIANMLAKEKQIDYGRSRLWGSVGYIVGLYVTGWITSRLGDASTLYVLFIGLIVVYLHSFVGVSNQFATKASTAANVSMRKLFKSRAFIWCLFVCILLQGAHAAYNSYGVVYLQKMGIDNSQIGLIMIVAVVAEIGFFYVADRFMANVPIAVMFFIAAVSSVVRWGAIYLFPDATVFIITQVLHAITFGLTHFAYMRFVNQWVPNAYIPSAQGAYASLAMGLGTGLLTILCGYAYAVSPQLPFLLMAALTIPSFGLVFLLHGALKRQPLPTTSTSS</sequence>
<feature type="transmembrane region" description="Helical" evidence="8">
    <location>
        <begin position="156"/>
        <end position="176"/>
    </location>
</feature>
<evidence type="ECO:0000256" key="6">
    <source>
        <dbReference type="ARBA" id="ARBA00022989"/>
    </source>
</evidence>
<feature type="domain" description="Major facilitator superfamily associated" evidence="9">
    <location>
        <begin position="9"/>
        <end position="356"/>
    </location>
</feature>
<organism evidence="10 11">
    <name type="scientific">Laceyella tengchongensis</name>
    <dbReference type="NCBI Taxonomy" id="574699"/>
    <lineage>
        <taxon>Bacteria</taxon>
        <taxon>Bacillati</taxon>
        <taxon>Bacillota</taxon>
        <taxon>Bacilli</taxon>
        <taxon>Bacillales</taxon>
        <taxon>Thermoactinomycetaceae</taxon>
        <taxon>Laceyella</taxon>
    </lineage>
</organism>
<feature type="transmembrane region" description="Helical" evidence="8">
    <location>
        <begin position="132"/>
        <end position="150"/>
    </location>
</feature>
<evidence type="ECO:0000256" key="2">
    <source>
        <dbReference type="ARBA" id="ARBA00022448"/>
    </source>
</evidence>
<dbReference type="Proteomes" id="UP001157946">
    <property type="component" value="Unassembled WGS sequence"/>
</dbReference>
<dbReference type="SUPFAM" id="SSF103473">
    <property type="entry name" value="MFS general substrate transporter"/>
    <property type="match status" value="1"/>
</dbReference>
<dbReference type="PIRSF" id="PIRSF004925">
    <property type="entry name" value="HcaT"/>
    <property type="match status" value="1"/>
</dbReference>
<keyword evidence="11" id="KW-1185">Reference proteome</keyword>
<feature type="transmembrane region" description="Helical" evidence="8">
    <location>
        <begin position="200"/>
        <end position="218"/>
    </location>
</feature>
<dbReference type="PANTHER" id="PTHR23522">
    <property type="entry name" value="BLL5896 PROTEIN"/>
    <property type="match status" value="1"/>
</dbReference>
<proteinExistence type="predicted"/>
<dbReference type="GO" id="GO:0015528">
    <property type="term" value="F:lactose:proton symporter activity"/>
    <property type="evidence" value="ECO:0007669"/>
    <property type="project" value="TreeGrafter"/>
</dbReference>
<dbReference type="NCBIfam" id="NF037955">
    <property type="entry name" value="mfs"/>
    <property type="match status" value="1"/>
</dbReference>
<evidence type="ECO:0000259" key="9">
    <source>
        <dbReference type="Pfam" id="PF12832"/>
    </source>
</evidence>
<keyword evidence="4" id="KW-0997">Cell inner membrane</keyword>
<dbReference type="GO" id="GO:0030395">
    <property type="term" value="F:lactose binding"/>
    <property type="evidence" value="ECO:0007669"/>
    <property type="project" value="TreeGrafter"/>
</dbReference>
<evidence type="ECO:0000256" key="3">
    <source>
        <dbReference type="ARBA" id="ARBA00022475"/>
    </source>
</evidence>
<dbReference type="AlphaFoldDB" id="A0AA46AD87"/>
<dbReference type="InterPro" id="IPR036259">
    <property type="entry name" value="MFS_trans_sf"/>
</dbReference>
<evidence type="ECO:0000313" key="10">
    <source>
        <dbReference type="EMBL" id="SMP03112.1"/>
    </source>
</evidence>
<protein>
    <submittedName>
        <fullName evidence="10">MFS transporter, PPP family, 3-phenylpropionic acid transporter</fullName>
    </submittedName>
</protein>
<dbReference type="Pfam" id="PF12832">
    <property type="entry name" value="MFS_1_like"/>
    <property type="match status" value="1"/>
</dbReference>
<evidence type="ECO:0000256" key="4">
    <source>
        <dbReference type="ARBA" id="ARBA00022519"/>
    </source>
</evidence>
<evidence type="ECO:0000313" key="11">
    <source>
        <dbReference type="Proteomes" id="UP001157946"/>
    </source>
</evidence>
<keyword evidence="6 8" id="KW-1133">Transmembrane helix</keyword>
<feature type="transmembrane region" description="Helical" evidence="8">
    <location>
        <begin position="9"/>
        <end position="27"/>
    </location>
</feature>
<evidence type="ECO:0000256" key="8">
    <source>
        <dbReference type="SAM" id="Phobius"/>
    </source>
</evidence>